<evidence type="ECO:0000313" key="4">
    <source>
        <dbReference type="Proteomes" id="UP000232323"/>
    </source>
</evidence>
<evidence type="ECO:0000256" key="2">
    <source>
        <dbReference type="SAM" id="Phobius"/>
    </source>
</evidence>
<keyword evidence="4" id="KW-1185">Reference proteome</keyword>
<dbReference type="Proteomes" id="UP000232323">
    <property type="component" value="Unassembled WGS sequence"/>
</dbReference>
<feature type="transmembrane region" description="Helical" evidence="2">
    <location>
        <begin position="238"/>
        <end position="264"/>
    </location>
</feature>
<feature type="region of interest" description="Disordered" evidence="1">
    <location>
        <begin position="1014"/>
        <end position="1055"/>
    </location>
</feature>
<proteinExistence type="predicted"/>
<dbReference type="PANTHER" id="PTHR48125">
    <property type="entry name" value="LP07818P1"/>
    <property type="match status" value="1"/>
</dbReference>
<accession>A0A250XHS7</accession>
<reference evidence="3 4" key="1">
    <citation type="submission" date="2017-08" db="EMBL/GenBank/DDBJ databases">
        <title>Acidophilic green algal genome provides insights into adaptation to an acidic environment.</title>
        <authorList>
            <person name="Hirooka S."/>
            <person name="Hirose Y."/>
            <person name="Kanesaki Y."/>
            <person name="Higuchi S."/>
            <person name="Fujiwara T."/>
            <person name="Onuma R."/>
            <person name="Era A."/>
            <person name="Ohbayashi R."/>
            <person name="Uzuka A."/>
            <person name="Nozaki H."/>
            <person name="Yoshikawa H."/>
            <person name="Miyagishima S.Y."/>
        </authorList>
    </citation>
    <scope>NUCLEOTIDE SEQUENCE [LARGE SCALE GENOMIC DNA]</scope>
    <source>
        <strain evidence="3 4">NIES-2499</strain>
    </source>
</reference>
<evidence type="ECO:0008006" key="5">
    <source>
        <dbReference type="Google" id="ProtNLM"/>
    </source>
</evidence>
<feature type="transmembrane region" description="Helical" evidence="2">
    <location>
        <begin position="114"/>
        <end position="135"/>
    </location>
</feature>
<feature type="compositionally biased region" description="Low complexity" evidence="1">
    <location>
        <begin position="1017"/>
        <end position="1033"/>
    </location>
</feature>
<feature type="compositionally biased region" description="Polar residues" evidence="1">
    <location>
        <begin position="270"/>
        <end position="290"/>
    </location>
</feature>
<sequence length="1055" mass="112242">MLRTRASSTARLPGFKKITLSNQRRVCIVHSSGHDSVKSAFLAFSAMVVLVTESASASPAVTATDQESSTTQSPTTLVTSYNQNKGLPPFLQISSPDVSTSDSKSAGILRRVPGATAAAISAGAGAVMVLGSLFFRQRSNIDSDETDDDVEGEDVPLETGREASTRPPVRFGVSRSSLAAAPSGINRQSVDTPAALRSRRNRQISEEELEEVDDKPPPSLLKDALKAPGGDELSNVQFAAVVGFIVVTAAVFYAQLVPLATTAVKKNKAASQQMSRESPGSSYLMSSAPSLTEDLGMPKKKSLLTSIAAKAAGAGVVVALGGVAVWSLVNKPKKPVATLSLRSDPEFGMPVIIRRPVGAAASPGVRRSVAVSDDEDDEDDGTPPPPKPLPFYKRLVAAKKPTGRRPSAASEDEDDDDADAAPPSKGQPAYKRLAAVKKTGVRPSSAASVDEEEEADEAPSARVTPRFMKSAAVFKPGNNRSAAPDPTPAAPLPERAGLRRIPVTLPPVPSGVLYPSASKASAEAANLRVISKRSSSPQVSSLSEESVESQASIKNSKARDNNGQISTALAAIGLSLLVGSGVLYMQDETLLLPADSSMGGLLQKVFGVVDENDIEVQQPEFAAPTKQEEDINETPSLPLAMSTSEEVSTSPVTPEAEIEKEPNLFTPLPIVPSEVEAPLALDKREEQDFMAPLQIETTQEQVPLVLEEKEKPFFMNPFATEEAEKQAPFVLEEKKDSFFKNSFASEKAEEQAPFVLEEKEKPFFMNPFATEEAEEQAPFVLEEKKDSFFKNPFASEKAEKEAPSVFEEKEEPLFKNPFATSEIAEDQAPLELREEEEPLFKNPFATVKAEEDASLDTAVQESFKSETAKVMAQEQTPMAFEEAEEEEEETYFITSLPVAIEELEREVEMVTRLATSTLNGVNVSAAIGICMVTLSASAVASVRSQVQLEDDLAYALPAVSPSSIPVAGSPLGGSALPAATADVPSAVSTARPAASGVTVMSFSDAVAIMRKQELRDSSISPLSMSSSSTNTSSDELLLPDGPEDAPPYIPSVRSP</sequence>
<feature type="compositionally biased region" description="Acidic residues" evidence="1">
    <location>
        <begin position="410"/>
        <end position="419"/>
    </location>
</feature>
<keyword evidence="2" id="KW-0472">Membrane</keyword>
<feature type="transmembrane region" description="Helical" evidence="2">
    <location>
        <begin position="307"/>
        <end position="329"/>
    </location>
</feature>
<evidence type="ECO:0000313" key="3">
    <source>
        <dbReference type="EMBL" id="GAX82628.1"/>
    </source>
</evidence>
<evidence type="ECO:0000256" key="1">
    <source>
        <dbReference type="SAM" id="MobiDB-lite"/>
    </source>
</evidence>
<feature type="region of interest" description="Disordered" evidence="1">
    <location>
        <begin position="362"/>
        <end position="498"/>
    </location>
</feature>
<feature type="region of interest" description="Disordered" evidence="1">
    <location>
        <begin position="142"/>
        <end position="221"/>
    </location>
</feature>
<dbReference type="AlphaFoldDB" id="A0A250XHS7"/>
<feature type="compositionally biased region" description="Acidic residues" evidence="1">
    <location>
        <begin position="372"/>
        <end position="381"/>
    </location>
</feature>
<comment type="caution">
    <text evidence="3">The sequence shown here is derived from an EMBL/GenBank/DDBJ whole genome shotgun (WGS) entry which is preliminary data.</text>
</comment>
<organism evidence="3 4">
    <name type="scientific">Chlamydomonas eustigma</name>
    <dbReference type="NCBI Taxonomy" id="1157962"/>
    <lineage>
        <taxon>Eukaryota</taxon>
        <taxon>Viridiplantae</taxon>
        <taxon>Chlorophyta</taxon>
        <taxon>core chlorophytes</taxon>
        <taxon>Chlorophyceae</taxon>
        <taxon>CS clade</taxon>
        <taxon>Chlamydomonadales</taxon>
        <taxon>Chlamydomonadaceae</taxon>
        <taxon>Chlamydomonas</taxon>
    </lineage>
</organism>
<dbReference type="PANTHER" id="PTHR48125:SF12">
    <property type="entry name" value="AT HOOK TRANSCRIPTION FACTOR FAMILY-RELATED"/>
    <property type="match status" value="1"/>
</dbReference>
<feature type="compositionally biased region" description="Acidic residues" evidence="1">
    <location>
        <begin position="142"/>
        <end position="156"/>
    </location>
</feature>
<feature type="region of interest" description="Disordered" evidence="1">
    <location>
        <begin position="59"/>
        <end position="81"/>
    </location>
</feature>
<name>A0A250XHS7_9CHLO</name>
<keyword evidence="2" id="KW-1133">Transmembrane helix</keyword>
<dbReference type="EMBL" id="BEGY01000083">
    <property type="protein sequence ID" value="GAX82628.1"/>
    <property type="molecule type" value="Genomic_DNA"/>
</dbReference>
<keyword evidence="2" id="KW-0812">Transmembrane</keyword>
<gene>
    <name evidence="3" type="ORF">CEUSTIGMA_g10054.t1</name>
</gene>
<protein>
    <recommendedName>
        <fullName evidence="5">Transmembrane protein</fullName>
    </recommendedName>
</protein>
<feature type="region of interest" description="Disordered" evidence="1">
    <location>
        <begin position="270"/>
        <end position="291"/>
    </location>
</feature>